<dbReference type="STRING" id="696762.PFRI_38410"/>
<reference evidence="1 2" key="1">
    <citation type="submission" date="2016-10" db="EMBL/GenBank/DDBJ databases">
        <title>Genome sequence of Planktotalea frisia SH6-1.</title>
        <authorList>
            <person name="Poehlein A."/>
            <person name="Bakenhus I."/>
            <person name="Voget S."/>
            <person name="Brinkhoff T."/>
            <person name="Simon M."/>
        </authorList>
    </citation>
    <scope>NUCLEOTIDE SEQUENCE [LARGE SCALE GENOMIC DNA]</scope>
    <source>
        <strain evidence="1 2">SH6-1</strain>
    </source>
</reference>
<proteinExistence type="predicted"/>
<gene>
    <name evidence="1" type="ORF">PFRI_38410</name>
</gene>
<evidence type="ECO:0000313" key="1">
    <source>
        <dbReference type="EMBL" id="OJI91935.1"/>
    </source>
</evidence>
<organism evidence="1 2">
    <name type="scientific">Planktotalea frisia</name>
    <dbReference type="NCBI Taxonomy" id="696762"/>
    <lineage>
        <taxon>Bacteria</taxon>
        <taxon>Pseudomonadati</taxon>
        <taxon>Pseudomonadota</taxon>
        <taxon>Alphaproteobacteria</taxon>
        <taxon>Rhodobacterales</taxon>
        <taxon>Paracoccaceae</taxon>
        <taxon>Planktotalea</taxon>
    </lineage>
</organism>
<dbReference type="AlphaFoldDB" id="A0A1L9NRL3"/>
<name>A0A1L9NRL3_9RHOB</name>
<sequence length="68" mass="7632">MKARLKRLIVSAGLIKPAKRVYRSIILIKHSHSRLTKPTTSTDTSPSKEALFNIEIDAAFALIWADKL</sequence>
<evidence type="ECO:0000313" key="2">
    <source>
        <dbReference type="Proteomes" id="UP000184514"/>
    </source>
</evidence>
<dbReference type="Proteomes" id="UP000184514">
    <property type="component" value="Unassembled WGS sequence"/>
</dbReference>
<accession>A0A1L9NRL3</accession>
<dbReference type="EMBL" id="MLCB01000210">
    <property type="protein sequence ID" value="OJI91935.1"/>
    <property type="molecule type" value="Genomic_DNA"/>
</dbReference>
<dbReference type="RefSeq" id="WP_072632317.1">
    <property type="nucleotide sequence ID" value="NZ_MLCB01000210.1"/>
</dbReference>
<comment type="caution">
    <text evidence="1">The sequence shown here is derived from an EMBL/GenBank/DDBJ whole genome shotgun (WGS) entry which is preliminary data.</text>
</comment>
<protein>
    <submittedName>
        <fullName evidence="1">Uncharacterized protein</fullName>
    </submittedName>
</protein>
<keyword evidence="2" id="KW-1185">Reference proteome</keyword>